<name>A0A1I4FE86_9GAMM</name>
<dbReference type="Proteomes" id="UP000199579">
    <property type="component" value="Unassembled WGS sequence"/>
</dbReference>
<dbReference type="EMBL" id="FOKJ01000085">
    <property type="protein sequence ID" value="SFB56117.1"/>
    <property type="molecule type" value="Genomic_DNA"/>
</dbReference>
<reference evidence="2 4" key="1">
    <citation type="submission" date="2016-10" db="EMBL/GenBank/DDBJ databases">
        <authorList>
            <person name="de Groot N.N."/>
        </authorList>
    </citation>
    <scope>NUCLEOTIDE SEQUENCE [LARGE SCALE GENOMIC DNA]</scope>
    <source>
        <strain evidence="2 4">DSM 381</strain>
    </source>
</reference>
<organism evidence="2 4">
    <name type="scientific">Azotobacter beijerinckii</name>
    <dbReference type="NCBI Taxonomy" id="170623"/>
    <lineage>
        <taxon>Bacteria</taxon>
        <taxon>Pseudomonadati</taxon>
        <taxon>Pseudomonadota</taxon>
        <taxon>Gammaproteobacteria</taxon>
        <taxon>Pseudomonadales</taxon>
        <taxon>Pseudomonadaceae</taxon>
        <taxon>Azotobacter</taxon>
    </lineage>
</organism>
<gene>
    <name evidence="1" type="ORF">SAMN04244571_03808</name>
    <name evidence="2" type="ORF">SAMN04244574_03304</name>
</gene>
<evidence type="ECO:0000313" key="2">
    <source>
        <dbReference type="EMBL" id="SFL15187.1"/>
    </source>
</evidence>
<reference evidence="1 3" key="2">
    <citation type="submission" date="2016-10" db="EMBL/GenBank/DDBJ databases">
        <authorList>
            <person name="Varghese N."/>
            <person name="Submissions S."/>
        </authorList>
    </citation>
    <scope>NUCLEOTIDE SEQUENCE [LARGE SCALE GENOMIC DNA]</scope>
    <source>
        <strain evidence="1 3">DSM 282</strain>
    </source>
</reference>
<proteinExistence type="predicted"/>
<evidence type="ECO:0000313" key="3">
    <source>
        <dbReference type="Proteomes" id="UP000198861"/>
    </source>
</evidence>
<keyword evidence="3" id="KW-1185">Reference proteome</keyword>
<protein>
    <submittedName>
        <fullName evidence="2">Uncharacterized protein</fullName>
    </submittedName>
</protein>
<sequence length="381" mass="41398">MALQQTQISVCNDGNVSQLDVTDNQPEGKYFRIEVYRSSQPSGGYGVTLSGSRVEDICGEDHLTQRSNRVFRYTFSVGTNKTHRSDLPTLLEGREEFNPPGMPDGSWDVRVRDIDADSPTYGSILHAIAKPTSESDGYEISYSLRRADSIIKPIPIRSPLARKLVELNPGLQDLSADLDSLAKAVSVQNNVLSLTGAQPCTVGLDPTCKAVDVDTGLEEVLRTISHPDFAKFRRNLDEYEAFGDFGAKPTHPGTNLIGPNAELAAESIFVRQYRAALVLLGRLTSPDMARGAGQPLSLAMAISNTRPGVYAIFVGAAINHIGIYKLGLDKVHTDYGGIPMKLAPGSRLENDATPVTDAWRCNQTLGEIANMLYLSEPPATY</sequence>
<dbReference type="EMBL" id="FOSX01000064">
    <property type="protein sequence ID" value="SFL15187.1"/>
    <property type="molecule type" value="Genomic_DNA"/>
</dbReference>
<dbReference type="Proteomes" id="UP000198861">
    <property type="component" value="Unassembled WGS sequence"/>
</dbReference>
<evidence type="ECO:0000313" key="1">
    <source>
        <dbReference type="EMBL" id="SFB56117.1"/>
    </source>
</evidence>
<evidence type="ECO:0000313" key="4">
    <source>
        <dbReference type="Proteomes" id="UP000199579"/>
    </source>
</evidence>
<accession>A0A1I4FE86</accession>
<dbReference type="RefSeq" id="WP_139231846.1">
    <property type="nucleotide sequence ID" value="NZ_FOKJ01000085.1"/>
</dbReference>
<dbReference type="AlphaFoldDB" id="A0A1I4FE86"/>